<dbReference type="InterPro" id="IPR045851">
    <property type="entry name" value="AMP-bd_C_sf"/>
</dbReference>
<dbReference type="Pfam" id="PF00668">
    <property type="entry name" value="Condensation"/>
    <property type="match status" value="3"/>
</dbReference>
<dbReference type="NCBIfam" id="NF003417">
    <property type="entry name" value="PRK04813.1"/>
    <property type="match status" value="2"/>
</dbReference>
<dbReference type="CDD" id="cd19531">
    <property type="entry name" value="LCL_NRPS-like"/>
    <property type="match status" value="2"/>
</dbReference>
<dbReference type="FunFam" id="3.40.50.12780:FF:000012">
    <property type="entry name" value="Non-ribosomal peptide synthetase"/>
    <property type="match status" value="1"/>
</dbReference>
<dbReference type="NCBIfam" id="TIGR01733">
    <property type="entry name" value="AA-adenyl-dom"/>
    <property type="match status" value="2"/>
</dbReference>
<reference evidence="5 6" key="1">
    <citation type="submission" date="2013-07" db="EMBL/GenBank/DDBJ databases">
        <title>Comparative Genomic and Metabolomic Analysis of Twelve Strains of Pseudoalteromonas luteoviolacea.</title>
        <authorList>
            <person name="Vynne N.G."/>
            <person name="Mansson M."/>
            <person name="Gram L."/>
        </authorList>
    </citation>
    <scope>NUCLEOTIDE SEQUENCE [LARGE SCALE GENOMIC DNA]</scope>
    <source>
        <strain evidence="5 6">NCIMB 1942</strain>
    </source>
</reference>
<dbReference type="Pfam" id="PF00550">
    <property type="entry name" value="PP-binding"/>
    <property type="match status" value="2"/>
</dbReference>
<dbReference type="CDD" id="cd17643">
    <property type="entry name" value="A_NRPS_Cytc1-like"/>
    <property type="match status" value="1"/>
</dbReference>
<dbReference type="SUPFAM" id="SSF56801">
    <property type="entry name" value="Acetyl-CoA synthetase-like"/>
    <property type="match status" value="2"/>
</dbReference>
<dbReference type="InterPro" id="IPR009081">
    <property type="entry name" value="PP-bd_ACP"/>
</dbReference>
<dbReference type="CDD" id="cd05930">
    <property type="entry name" value="A_NRPS"/>
    <property type="match status" value="1"/>
</dbReference>
<feature type="domain" description="Carrier" evidence="4">
    <location>
        <begin position="977"/>
        <end position="1052"/>
    </location>
</feature>
<dbReference type="Proteomes" id="UP000076587">
    <property type="component" value="Unassembled WGS sequence"/>
</dbReference>
<dbReference type="GO" id="GO:0043041">
    <property type="term" value="P:amino acid activation for nonribosomal peptide biosynthetic process"/>
    <property type="evidence" value="ECO:0007669"/>
    <property type="project" value="TreeGrafter"/>
</dbReference>
<evidence type="ECO:0000256" key="1">
    <source>
        <dbReference type="ARBA" id="ARBA00001957"/>
    </source>
</evidence>
<dbReference type="SUPFAM" id="SSF52777">
    <property type="entry name" value="CoA-dependent acyltransferases"/>
    <property type="match status" value="6"/>
</dbReference>
<dbReference type="OrthoDB" id="9757559at2"/>
<dbReference type="PANTHER" id="PTHR45527:SF14">
    <property type="entry name" value="PLIPASTATIN SYNTHASE SUBUNIT B"/>
    <property type="match status" value="1"/>
</dbReference>
<dbReference type="GO" id="GO:0005829">
    <property type="term" value="C:cytosol"/>
    <property type="evidence" value="ECO:0007669"/>
    <property type="project" value="TreeGrafter"/>
</dbReference>
<dbReference type="InterPro" id="IPR010071">
    <property type="entry name" value="AA_adenyl_dom"/>
</dbReference>
<feature type="domain" description="Carrier" evidence="4">
    <location>
        <begin position="2076"/>
        <end position="2149"/>
    </location>
</feature>
<evidence type="ECO:0000256" key="3">
    <source>
        <dbReference type="ARBA" id="ARBA00022553"/>
    </source>
</evidence>
<sequence>MIENEPCIIDADNEFKFSVPASFAQKSMWLTHQKSPDEGTYNLPTCLKLTGALDIPLLKKSFDALIDRHEALRTRFTFEEGEVLQVIDEKQRVSFTEVELSSHEDAIKRLHALGQLPFDLANGPLFRVHLIRVIEDEYLLLINMHHIVGDLWSLGVLSNELVELYTAYHASKAPTLAPLEVQYADYSVWHNDMMETEQFMQQTRYWQSNLKDVPTSLNLPVDFAPKADPSSEGDIVDISLDSSMVQQLNDWNKSQQVSMFMLMAGLYGVCLSRFCAQNDICIGYPIASRQQPELENLVGMFLNTLVLRIRLSPSMTLEEVVQQSRDLVLDADQHQLVPYEQLIELSGQSFDSSRNPLFQAAMAHAVESNDVMSMPDVAVETLPSSLEGSKFEISFYVTEKIDGSIELGFEYMNKLFRRETIERFACHFESLIKQLLSNSKTILSDLDFISDDEQQIIERLNTTKAPRGKEVFTHRIFEKQALKNPMSVAVCDQDTTYTYGEINRKANKLAHYLKSQNLGPETKAVVLMDRSIDIVIAMLATMKVGASFVPLDPQAPTERIRMMIEQVSATHIICSPTLQEKVEGTSINTLCLTQSWLDSYQSSEDDFMVEIDPLNTVYSIFTSGSTGVPKAIDISHQSLHNVLMWYQTKFKVDDSARAMLAAKISFDVSIWELWSYLVIGARVYIYSEHTQSISALVENMRLGNISHSFQPPSVAELLLKQTLPSSLKYLFSAGDKLHWHQHENQHVQVFDLYGPTEATIFATSHEPSIRSTHDLQGTNIGAPIDNTEIYVLDSEGNQVPIGVSGEIHIAGLGLARGYCDQPSLTASVFVPNPFGDAGSRMYKSGDLAKITVNSEIEFLGRIDNQVSVRGYRVELGEIEKVLDSHPSVLQSTALGLEDSSGETQIMAHIVPSNEVAEVDAKALANSCFSLLREQLPDYMIPVEIVTHAHLPLDNNGKLDRKALAKMKPSINEAEFITPRTVIELELAKLWREVLSLEEVCVERSFFVLGGHSLRAMQLLSLIEQRFGISLSFQAFYEAVSIELQAQIVFEQLFTDSQLALEKITLEKIDNAVSEFKDSSGNFIRVAKRTEQKPRFPLTLGQKGLWFLDKVGLAGEAYNVPLSLRLKGHLEVSTLESSIEEIGKRHEIFRTRFMQQDGEVWQVVEPIGDATLHLTDMHDFISEGQGLEAALQEWIKLKMAYQFDLENEFAVRFELLRISAEEHMLVIVMHHIITDAGTTDLLEGELVTLYNDFSKGKPSSLKPVELHYGDYALHQRKTLDEQKLQQQLSYWKRHLGDVNQPLKLPADKCRPKIPSYKGGLVQFTLPQHVTHQLRTISQETDTSIFMLLLSSFNILLNRWSGQNEVRVGFPIAGRNSVETQAMMGFFVNTLAINTTFHNDLTVEQLILQIKEHVLQGYDNSDIPFSQVVTELSPKREINRNPIYQANFTYLHGDDAASEEFDELEISHVIATNRTSKFDISLFISDEDDCLSGGIEFSDDLFTHETVEYAVQVFQTILESISQCQAQYVSSIPLLTTSEARNEVETWNSHTSAECSGMTIGELFEQSAKAAPLKVALECDGEKMSYEKLNGNANIIAHKLLAMGVSSDQLVGIFANRSTHLIAAILGVLKSGGGYLPIDPEYPMDRVSYILDDAKSNILLVDSEQEALIEALDPNIQLINVETLLVSSGVSERSNPDVKINPQSMAYCIYTSGSTGKPKGCITTHNNMTRLFTSAKQELQIGNEDVWTLFHSYAFDFSVWEIFGALLHGGKLVIVPKLVARSPEQIIELIAKTGVTVLNLTPTVFKMFAREVLKLSEKTSIDTVKYIIFGGEALELGSLQGWFKEFTNEQPQLINMYGITETTVHVTYRPITIQDVQGPLQSPIGYQLRDLQKYILDPDLNPVPRGFAGELYIAGAGLARGYLNKCELTAERFIANPYSELGSRMYKTGDVVRYIDGHDMEYINRSDQQVKLRGYRIELEEIEACLQSHPQVELAVAKVVGSENSHERLLAWLVCKDTQQFDSELVRDYLEQHLPSFMVPSDMVLVDEIPVTAHGKLDRSKLQIPQIRTRQIRSSVIKPSNEMESQLVGIFEEVLGMEVSTDDNFFSLGGDSMLVVNIVYAARERNIELTIMDIFEYQTVGELAVELMSEDRKNRTQRELIPLPSVVVEGVDTESFSEFYPLTSMQQSMYENYVGNKKHGLGIYHAQQWFGVIEDAPNQQAMKAAIQILIDSHPVLRTRFFTDTKGNIVQGVKRDDQVSFQTHAVRHLSIEQLRVYIHELVVADRRRALPSEDGVEGPLRFHWLDTAERSFTLVMSINHMVDDGWGNQNFLRWLFDLYERVKQGENPQYTPAMNVFKEHVAIEHDMQFNEKAKHYWEGLSFPKTGVDTLEKKGEYATNHTHVIKSVLNDWTNRLEQCRSQTGVTIKALLLSQFIQLIESKVAKSDVTVGVVSNGRTAQLSDPMGALGMYWNLLPLSVSSSNKTFDEHALEVHQRLVSMEPYTNYSLKNILPGSEKDSLFASFNFVNFHNEIDDDEIAFEFGELGAWDKLAYPLNFHLSFSRAIGELMLIINYDNTYFTETQVNELCEAYFEKLNITLNEILVN</sequence>
<dbReference type="Gene3D" id="1.10.1200.10">
    <property type="entry name" value="ACP-like"/>
    <property type="match status" value="2"/>
</dbReference>
<organism evidence="5 6">
    <name type="scientific">Pseudoalteromonas luteoviolacea NCIMB 1942</name>
    <dbReference type="NCBI Taxonomy" id="1365253"/>
    <lineage>
        <taxon>Bacteria</taxon>
        <taxon>Pseudomonadati</taxon>
        <taxon>Pseudomonadota</taxon>
        <taxon>Gammaproteobacteria</taxon>
        <taxon>Alteromonadales</taxon>
        <taxon>Pseudoalteromonadaceae</taxon>
        <taxon>Pseudoalteromonas</taxon>
    </lineage>
</organism>
<dbReference type="Gene3D" id="3.30.559.10">
    <property type="entry name" value="Chloramphenicol acetyltransferase-like domain"/>
    <property type="match status" value="3"/>
</dbReference>
<dbReference type="FunFam" id="3.40.50.980:FF:000001">
    <property type="entry name" value="Non-ribosomal peptide synthetase"/>
    <property type="match status" value="1"/>
</dbReference>
<dbReference type="Gene3D" id="3.40.50.12780">
    <property type="entry name" value="N-terminal domain of ligase-like"/>
    <property type="match status" value="1"/>
</dbReference>
<dbReference type="InterPro" id="IPR001242">
    <property type="entry name" value="Condensation_dom"/>
</dbReference>
<dbReference type="PANTHER" id="PTHR45527">
    <property type="entry name" value="NONRIBOSOMAL PEPTIDE SYNTHETASE"/>
    <property type="match status" value="1"/>
</dbReference>
<evidence type="ECO:0000313" key="5">
    <source>
        <dbReference type="EMBL" id="KZN47805.1"/>
    </source>
</evidence>
<dbReference type="InterPro" id="IPR000873">
    <property type="entry name" value="AMP-dep_synth/lig_dom"/>
</dbReference>
<dbReference type="Gene3D" id="3.40.50.980">
    <property type="match status" value="2"/>
</dbReference>
<dbReference type="GO" id="GO:0044550">
    <property type="term" value="P:secondary metabolite biosynthetic process"/>
    <property type="evidence" value="ECO:0007669"/>
    <property type="project" value="TreeGrafter"/>
</dbReference>
<evidence type="ECO:0000313" key="6">
    <source>
        <dbReference type="Proteomes" id="UP000076587"/>
    </source>
</evidence>
<dbReference type="GO" id="GO:0031177">
    <property type="term" value="F:phosphopantetheine binding"/>
    <property type="evidence" value="ECO:0007669"/>
    <property type="project" value="InterPro"/>
</dbReference>
<comment type="cofactor">
    <cofactor evidence="1">
        <name>pantetheine 4'-phosphate</name>
        <dbReference type="ChEBI" id="CHEBI:47942"/>
    </cofactor>
</comment>
<dbReference type="PROSITE" id="PS50075">
    <property type="entry name" value="CARRIER"/>
    <property type="match status" value="2"/>
</dbReference>
<dbReference type="SUPFAM" id="SSF47336">
    <property type="entry name" value="ACP-like"/>
    <property type="match status" value="2"/>
</dbReference>
<accession>A0A167CLH5</accession>
<keyword evidence="2" id="KW-0596">Phosphopantetheine</keyword>
<evidence type="ECO:0000256" key="2">
    <source>
        <dbReference type="ARBA" id="ARBA00022450"/>
    </source>
</evidence>
<dbReference type="FunFam" id="3.40.50.980:FF:000002">
    <property type="entry name" value="Enterobactin synthetase component F"/>
    <property type="match status" value="1"/>
</dbReference>
<dbReference type="InterPro" id="IPR023213">
    <property type="entry name" value="CAT-like_dom_sf"/>
</dbReference>
<dbReference type="Pfam" id="PF13193">
    <property type="entry name" value="AMP-binding_C"/>
    <property type="match status" value="2"/>
</dbReference>
<comment type="caution">
    <text evidence="5">The sequence shown here is derived from an EMBL/GenBank/DDBJ whole genome shotgun (WGS) entry which is preliminary data.</text>
</comment>
<dbReference type="InterPro" id="IPR036736">
    <property type="entry name" value="ACP-like_sf"/>
</dbReference>
<dbReference type="InterPro" id="IPR025110">
    <property type="entry name" value="AMP-bd_C"/>
</dbReference>
<dbReference type="SMART" id="SM00823">
    <property type="entry name" value="PKS_PP"/>
    <property type="match status" value="2"/>
</dbReference>
<dbReference type="RefSeq" id="WP_063376893.1">
    <property type="nucleotide sequence ID" value="NZ_AUXT01000151.1"/>
</dbReference>
<name>A0A167CLH5_9GAMM</name>
<gene>
    <name evidence="5" type="ORF">N482_08820</name>
</gene>
<dbReference type="PATRIC" id="fig|1365253.3.peg.2172"/>
<dbReference type="Gene3D" id="2.30.38.10">
    <property type="entry name" value="Luciferase, Domain 3"/>
    <property type="match status" value="1"/>
</dbReference>
<dbReference type="InterPro" id="IPR042099">
    <property type="entry name" value="ANL_N_sf"/>
</dbReference>
<dbReference type="Gene3D" id="3.30.559.30">
    <property type="entry name" value="Nonribosomal peptide synthetase, condensation domain"/>
    <property type="match status" value="3"/>
</dbReference>
<dbReference type="InterPro" id="IPR020806">
    <property type="entry name" value="PKS_PP-bd"/>
</dbReference>
<evidence type="ECO:0000259" key="4">
    <source>
        <dbReference type="PROSITE" id="PS50075"/>
    </source>
</evidence>
<protein>
    <recommendedName>
        <fullName evidence="4">Carrier domain-containing protein</fullName>
    </recommendedName>
</protein>
<dbReference type="Gene3D" id="3.30.300.30">
    <property type="match status" value="2"/>
</dbReference>
<dbReference type="Pfam" id="PF00501">
    <property type="entry name" value="AMP-binding"/>
    <property type="match status" value="2"/>
</dbReference>
<dbReference type="EMBL" id="AUXT01000151">
    <property type="protein sequence ID" value="KZN47805.1"/>
    <property type="molecule type" value="Genomic_DNA"/>
</dbReference>
<dbReference type="GO" id="GO:0003824">
    <property type="term" value="F:catalytic activity"/>
    <property type="evidence" value="ECO:0007669"/>
    <property type="project" value="InterPro"/>
</dbReference>
<proteinExistence type="predicted"/>
<keyword evidence="3" id="KW-0597">Phosphoprotein</keyword>